<dbReference type="Gene3D" id="3.40.960.10">
    <property type="entry name" value="VSR Endonuclease"/>
    <property type="match status" value="1"/>
</dbReference>
<evidence type="ECO:0000313" key="2">
    <source>
        <dbReference type="Proteomes" id="UP000239895"/>
    </source>
</evidence>
<accession>A0ABX5EDB4</accession>
<dbReference type="Proteomes" id="UP000239895">
    <property type="component" value="Unassembled WGS sequence"/>
</dbReference>
<keyword evidence="2" id="KW-1185">Reference proteome</keyword>
<dbReference type="EMBL" id="PVTX01000006">
    <property type="protein sequence ID" value="PRZ06392.1"/>
    <property type="molecule type" value="Genomic_DNA"/>
</dbReference>
<comment type="caution">
    <text evidence="1">The sequence shown here is derived from an EMBL/GenBank/DDBJ whole genome shotgun (WGS) entry which is preliminary data.</text>
</comment>
<evidence type="ECO:0008006" key="3">
    <source>
        <dbReference type="Google" id="ProtNLM"/>
    </source>
</evidence>
<dbReference type="InterPro" id="IPR011335">
    <property type="entry name" value="Restrct_endonuc-II-like"/>
</dbReference>
<dbReference type="SUPFAM" id="SSF52980">
    <property type="entry name" value="Restriction endonuclease-like"/>
    <property type="match status" value="1"/>
</dbReference>
<organism evidence="1 2">
    <name type="scientific">Isoptericola halotolerans</name>
    <dbReference type="NCBI Taxonomy" id="300560"/>
    <lineage>
        <taxon>Bacteria</taxon>
        <taxon>Bacillati</taxon>
        <taxon>Actinomycetota</taxon>
        <taxon>Actinomycetes</taxon>
        <taxon>Micrococcales</taxon>
        <taxon>Promicromonosporaceae</taxon>
        <taxon>Isoptericola</taxon>
    </lineage>
</organism>
<name>A0ABX5EDB4_9MICO</name>
<dbReference type="RefSeq" id="WP_106267548.1">
    <property type="nucleotide sequence ID" value="NZ_PVTX01000006.1"/>
</dbReference>
<evidence type="ECO:0000313" key="1">
    <source>
        <dbReference type="EMBL" id="PRZ06392.1"/>
    </source>
</evidence>
<sequence>MPPPPLDPRIPLDRPFLVSDAVRRGVPRHRLRSSELATPFRGVRSAVAPESLADTCRALAERLGPDVAFSHTTALDLLGVERPWTLEHDDTLHVVTARQQERPRYDGVVAHRSRQSFLEVVEHDGLLVTTAAQTFVHVGVGLRRPDDVVVLGDAMMRRQRPLTTVARLADLAERTRKVKGIAQVREQIPRLRAGTDSGPETVTRLGLVAGGLPCPQVNEVVTDLDGRYVKRVDLVYPAERVAIEYDGDQHRTDRAQWREDVRARRRLEELGWIVIVVVGDDLRDLRPVVARVRAALRAR</sequence>
<gene>
    <name evidence="1" type="ORF">BCL65_10665</name>
</gene>
<protein>
    <recommendedName>
        <fullName evidence="3">DUF559 domain-containing protein</fullName>
    </recommendedName>
</protein>
<reference evidence="1 2" key="1">
    <citation type="submission" date="2018-03" db="EMBL/GenBank/DDBJ databases">
        <title>Comparative analysis of microorganisms from saline springs in Andes Mountain Range, Colombia.</title>
        <authorList>
            <person name="Rubin E."/>
        </authorList>
    </citation>
    <scope>NUCLEOTIDE SEQUENCE [LARGE SCALE GENOMIC DNA]</scope>
    <source>
        <strain evidence="1 2">CG 23</strain>
    </source>
</reference>
<proteinExistence type="predicted"/>